<evidence type="ECO:0000256" key="2">
    <source>
        <dbReference type="ARBA" id="ARBA00009347"/>
    </source>
</evidence>
<dbReference type="GO" id="GO:0005886">
    <property type="term" value="C:plasma membrane"/>
    <property type="evidence" value="ECO:0007669"/>
    <property type="project" value="TreeGrafter"/>
</dbReference>
<dbReference type="Gene3D" id="1.20.140.10">
    <property type="entry name" value="Butyryl-CoA Dehydrogenase, subunit A, domain 3"/>
    <property type="match status" value="1"/>
</dbReference>
<feature type="domain" description="Acyl-CoA dehydrogenase/oxidase C-terminal" evidence="6">
    <location>
        <begin position="292"/>
        <end position="456"/>
    </location>
</feature>
<dbReference type="PANTHER" id="PTHR42803:SF1">
    <property type="entry name" value="BROAD-SPECIFICITY LINEAR ACYL-COA DEHYDROGENASE FADE5"/>
    <property type="match status" value="1"/>
</dbReference>
<dbReference type="InterPro" id="IPR009075">
    <property type="entry name" value="AcylCo_DH/oxidase_C"/>
</dbReference>
<dbReference type="PANTHER" id="PTHR42803">
    <property type="entry name" value="ACYL-COA DEHYDROGENASE"/>
    <property type="match status" value="1"/>
</dbReference>
<keyword evidence="4" id="KW-0274">FAD</keyword>
<evidence type="ECO:0000313" key="9">
    <source>
        <dbReference type="EMBL" id="KUG04912.1"/>
    </source>
</evidence>
<evidence type="ECO:0000259" key="7">
    <source>
        <dbReference type="Pfam" id="PF02770"/>
    </source>
</evidence>
<comment type="caution">
    <text evidence="9">The sequence shown here is derived from an EMBL/GenBank/DDBJ whole genome shotgun (WGS) entry which is preliminary data.</text>
</comment>
<evidence type="ECO:0000256" key="4">
    <source>
        <dbReference type="ARBA" id="ARBA00022827"/>
    </source>
</evidence>
<dbReference type="InterPro" id="IPR052166">
    <property type="entry name" value="Diverse_Acyl-CoA_DH"/>
</dbReference>
<comment type="similarity">
    <text evidence="2">Belongs to the acyl-CoA dehydrogenase family.</text>
</comment>
<feature type="domain" description="Acyl-CoA oxidase/dehydrogenase middle" evidence="7">
    <location>
        <begin position="163"/>
        <end position="271"/>
    </location>
</feature>
<feature type="domain" description="Acetyl-CoA dehydrogenase-like C-terminal" evidence="8">
    <location>
        <begin position="475"/>
        <end position="601"/>
    </location>
</feature>
<gene>
    <name evidence="9" type="ORF">ASZ90_017650</name>
</gene>
<dbReference type="Gene3D" id="2.40.110.20">
    <property type="match status" value="1"/>
</dbReference>
<name>A0A0W8E8F8_9ZZZZ</name>
<evidence type="ECO:0000259" key="8">
    <source>
        <dbReference type="Pfam" id="PF12806"/>
    </source>
</evidence>
<accession>A0A0W8E8F8</accession>
<reference evidence="9" key="1">
    <citation type="journal article" date="2015" name="Proc. Natl. Acad. Sci. U.S.A.">
        <title>Networks of energetic and metabolic interactions define dynamics in microbial communities.</title>
        <authorList>
            <person name="Embree M."/>
            <person name="Liu J.K."/>
            <person name="Al-Bassam M.M."/>
            <person name="Zengler K."/>
        </authorList>
    </citation>
    <scope>NUCLEOTIDE SEQUENCE</scope>
</reference>
<evidence type="ECO:0000256" key="1">
    <source>
        <dbReference type="ARBA" id="ARBA00001974"/>
    </source>
</evidence>
<evidence type="ECO:0000259" key="6">
    <source>
        <dbReference type="Pfam" id="PF00441"/>
    </source>
</evidence>
<evidence type="ECO:0000256" key="5">
    <source>
        <dbReference type="ARBA" id="ARBA00023002"/>
    </source>
</evidence>
<protein>
    <submittedName>
        <fullName evidence="9">Acyl-coa dehydrogenase</fullName>
    </submittedName>
</protein>
<dbReference type="InterPro" id="IPR025878">
    <property type="entry name" value="Acyl-CoA_dh-like_C_dom"/>
</dbReference>
<evidence type="ECO:0000256" key="3">
    <source>
        <dbReference type="ARBA" id="ARBA00022630"/>
    </source>
</evidence>
<dbReference type="GO" id="GO:0016627">
    <property type="term" value="F:oxidoreductase activity, acting on the CH-CH group of donors"/>
    <property type="evidence" value="ECO:0007669"/>
    <property type="project" value="InterPro"/>
</dbReference>
<dbReference type="Pfam" id="PF12806">
    <property type="entry name" value="Acyl-CoA_dh_C"/>
    <property type="match status" value="1"/>
</dbReference>
<dbReference type="EMBL" id="LNQE01001835">
    <property type="protein sequence ID" value="KUG04912.1"/>
    <property type="molecule type" value="Genomic_DNA"/>
</dbReference>
<dbReference type="InterPro" id="IPR036250">
    <property type="entry name" value="AcylCo_DH-like_C"/>
</dbReference>
<proteinExistence type="inferred from homology"/>
<dbReference type="SUPFAM" id="SSF56645">
    <property type="entry name" value="Acyl-CoA dehydrogenase NM domain-like"/>
    <property type="match status" value="1"/>
</dbReference>
<dbReference type="AlphaFoldDB" id="A0A0W8E8F8"/>
<keyword evidence="5" id="KW-0560">Oxidoreductase</keyword>
<comment type="cofactor">
    <cofactor evidence="1">
        <name>FAD</name>
        <dbReference type="ChEBI" id="CHEBI:57692"/>
    </cofactor>
</comment>
<organism evidence="9">
    <name type="scientific">hydrocarbon metagenome</name>
    <dbReference type="NCBI Taxonomy" id="938273"/>
    <lineage>
        <taxon>unclassified sequences</taxon>
        <taxon>metagenomes</taxon>
        <taxon>ecological metagenomes</taxon>
    </lineage>
</organism>
<dbReference type="InterPro" id="IPR006091">
    <property type="entry name" value="Acyl-CoA_Oxase/DH_mid-dom"/>
</dbReference>
<dbReference type="Pfam" id="PF02770">
    <property type="entry name" value="Acyl-CoA_dh_M"/>
    <property type="match status" value="1"/>
</dbReference>
<sequence length="608" mass="67287">MSSNFMNTTRDQKFILKEWLDMNTVFATDRFKDGYTVDDLDFILDNALKGAKEVVGPSCEDSDQIGCQFENGKVITPQSSKDAYFFIVNNGFAGSNVDPDDESALPMTVVWALNEYFIAANPSIQTLWLANSGAAGLIRDFGSEELKNTYCPKMYSGEWAGTMDLTEPQAGSDVGDSTTKAIPTDDPGVYLIKGTKCFISGGEQDITDNIIHLTLARIEGAAKGTRGLSLFVVPKYLPDADGNPGLWNDINCAGIEHKLGHRGSPTCVVNFGEEGTCKGFLLGNPPGEDGTGAGMMQMFKMMNEERLMSGLSGCALAASAYHNSVEYANDRIQGRATTNPKAGRCNIIKHEDVKRMLMYQKSHIEAFRAMILSTFWWVDIENYSSDPDLHQLAKIFLEVNTPIVKAYCSDVSLQCISEALQIYGGYGFSEEYPVAEIYRDARIYPIWEGTNYIQSLDLVGRKMTMRKGQVFAAWVKHIEDFVAANKEAAGFEKEFEIYVNAMAKYGETLQTLMALFATPGMAQQFATRVLHATGKLWAGKLLLEMALIAQKKIDELGTDHFDYPFYAGKVASARFFIKNIIPEITAFLEVAKNADTTVLEVPEEIFFV</sequence>
<dbReference type="InterPro" id="IPR009100">
    <property type="entry name" value="AcylCoA_DH/oxidase_NM_dom_sf"/>
</dbReference>
<dbReference type="Pfam" id="PF00441">
    <property type="entry name" value="Acyl-CoA_dh_1"/>
    <property type="match status" value="1"/>
</dbReference>
<dbReference type="SUPFAM" id="SSF47203">
    <property type="entry name" value="Acyl-CoA dehydrogenase C-terminal domain-like"/>
    <property type="match status" value="1"/>
</dbReference>
<keyword evidence="3" id="KW-0285">Flavoprotein</keyword>